<dbReference type="CDD" id="cd07516">
    <property type="entry name" value="HAD_Pase"/>
    <property type="match status" value="1"/>
</dbReference>
<dbReference type="PANTHER" id="PTHR10000:SF8">
    <property type="entry name" value="HAD SUPERFAMILY HYDROLASE-LIKE, TYPE 3"/>
    <property type="match status" value="1"/>
</dbReference>
<dbReference type="InterPro" id="IPR023214">
    <property type="entry name" value="HAD_sf"/>
</dbReference>
<dbReference type="NCBIfam" id="TIGR01484">
    <property type="entry name" value="HAD-SF-IIB"/>
    <property type="match status" value="1"/>
</dbReference>
<dbReference type="RefSeq" id="WP_201310975.1">
    <property type="nucleotide sequence ID" value="NZ_BLYI01000033.1"/>
</dbReference>
<dbReference type="SUPFAM" id="SSF56784">
    <property type="entry name" value="HAD-like"/>
    <property type="match status" value="1"/>
</dbReference>
<gene>
    <name evidence="1" type="ORF">ANBU17_16130</name>
</gene>
<accession>A0A916VD20</accession>
<dbReference type="SFLD" id="SFLDS00003">
    <property type="entry name" value="Haloacid_Dehalogenase"/>
    <property type="match status" value="1"/>
</dbReference>
<dbReference type="GO" id="GO:0016791">
    <property type="term" value="F:phosphatase activity"/>
    <property type="evidence" value="ECO:0007669"/>
    <property type="project" value="UniProtKB-ARBA"/>
</dbReference>
<dbReference type="EMBL" id="BLYI01000033">
    <property type="protein sequence ID" value="GFO85266.1"/>
    <property type="molecule type" value="Genomic_DNA"/>
</dbReference>
<dbReference type="PANTHER" id="PTHR10000">
    <property type="entry name" value="PHOSPHOSERINE PHOSPHATASE"/>
    <property type="match status" value="1"/>
</dbReference>
<evidence type="ECO:0000313" key="2">
    <source>
        <dbReference type="Proteomes" id="UP000613208"/>
    </source>
</evidence>
<dbReference type="GO" id="GO:0005829">
    <property type="term" value="C:cytosol"/>
    <property type="evidence" value="ECO:0007669"/>
    <property type="project" value="TreeGrafter"/>
</dbReference>
<dbReference type="InterPro" id="IPR036412">
    <property type="entry name" value="HAD-like_sf"/>
</dbReference>
<dbReference type="InterPro" id="IPR000150">
    <property type="entry name" value="Cof"/>
</dbReference>
<keyword evidence="2" id="KW-1185">Reference proteome</keyword>
<dbReference type="Gene3D" id="3.30.1240.10">
    <property type="match status" value="1"/>
</dbReference>
<dbReference type="Gene3D" id="3.40.50.1000">
    <property type="entry name" value="HAD superfamily/HAD-like"/>
    <property type="match status" value="1"/>
</dbReference>
<organism evidence="1 2">
    <name type="scientific">Anaerostipes butyraticus</name>
    <dbReference type="NCBI Taxonomy" id="645466"/>
    <lineage>
        <taxon>Bacteria</taxon>
        <taxon>Bacillati</taxon>
        <taxon>Bacillota</taxon>
        <taxon>Clostridia</taxon>
        <taxon>Lachnospirales</taxon>
        <taxon>Lachnospiraceae</taxon>
        <taxon>Anaerostipes</taxon>
    </lineage>
</organism>
<dbReference type="Pfam" id="PF08282">
    <property type="entry name" value="Hydrolase_3"/>
    <property type="match status" value="1"/>
</dbReference>
<evidence type="ECO:0000313" key="1">
    <source>
        <dbReference type="EMBL" id="GFO85266.1"/>
    </source>
</evidence>
<protein>
    <submittedName>
        <fullName evidence="1">Haloacid dehalogenase</fullName>
    </submittedName>
</protein>
<sequence>MKKRIRLIALDMDGTTFNSRKEITNRTRRTIAEAVERGIQVFPATGRPKSYLPQEIMSIPGVHYASTSNGASIIDMNKEEPLYEDLIPAERMPDIIRRIKDLPVIIELFYKGACYCDRSTLPVIEQILQERPSVQNGQAPEIYEDGIFDRLLQDPFPVEKVHLIFSDLKIRKEIMDFYQKENILDVTSAFAENLELTSKTATKSNALLRLAGILGISQEETMAIGDSFNDLDMLGAAGTSVAMGNAEPEIKETADLITKTNDEDGVAWAIEKYAF</sequence>
<proteinExistence type="predicted"/>
<dbReference type="SFLD" id="SFLDG01140">
    <property type="entry name" value="C2.B:_Phosphomannomutase_and_P"/>
    <property type="match status" value="1"/>
</dbReference>
<dbReference type="PROSITE" id="PS01229">
    <property type="entry name" value="COF_2"/>
    <property type="match status" value="1"/>
</dbReference>
<dbReference type="InterPro" id="IPR006379">
    <property type="entry name" value="HAD-SF_hydro_IIB"/>
</dbReference>
<dbReference type="AlphaFoldDB" id="A0A916VD20"/>
<dbReference type="NCBIfam" id="TIGR00099">
    <property type="entry name" value="Cof-subfamily"/>
    <property type="match status" value="1"/>
</dbReference>
<dbReference type="Proteomes" id="UP000613208">
    <property type="component" value="Unassembled WGS sequence"/>
</dbReference>
<comment type="caution">
    <text evidence="1">The sequence shown here is derived from an EMBL/GenBank/DDBJ whole genome shotgun (WGS) entry which is preliminary data.</text>
</comment>
<name>A0A916VD20_9FIRM</name>
<reference evidence="1" key="1">
    <citation type="submission" date="2020-06" db="EMBL/GenBank/DDBJ databases">
        <title>Characterization of fructooligosaccharide metabolism and fructooligosaccharide-degrading enzymes in human commensal butyrate producers.</title>
        <authorList>
            <person name="Tanno H."/>
            <person name="Fujii T."/>
            <person name="Hirano K."/>
            <person name="Maeno S."/>
            <person name="Tonozuka T."/>
            <person name="Sakamoto M."/>
            <person name="Ohkuma M."/>
            <person name="Tochio T."/>
            <person name="Endo A."/>
        </authorList>
    </citation>
    <scope>NUCLEOTIDE SEQUENCE</scope>
    <source>
        <strain evidence="1">JCM 17466</strain>
    </source>
</reference>
<dbReference type="GO" id="GO:0000287">
    <property type="term" value="F:magnesium ion binding"/>
    <property type="evidence" value="ECO:0007669"/>
    <property type="project" value="TreeGrafter"/>
</dbReference>